<evidence type="ECO:0008006" key="3">
    <source>
        <dbReference type="Google" id="ProtNLM"/>
    </source>
</evidence>
<evidence type="ECO:0000313" key="2">
    <source>
        <dbReference type="Proteomes" id="UP000528460"/>
    </source>
</evidence>
<accession>A0A7Y4JW67</accession>
<dbReference type="Proteomes" id="UP000528460">
    <property type="component" value="Unassembled WGS sequence"/>
</dbReference>
<gene>
    <name evidence="1" type="ORF">HNS30_24935</name>
</gene>
<reference evidence="1 2" key="1">
    <citation type="submission" date="2020-05" db="EMBL/GenBank/DDBJ databases">
        <authorList>
            <person name="Whitworth D."/>
        </authorList>
    </citation>
    <scope>NUCLEOTIDE SEQUENCE [LARGE SCALE GENOMIC DNA]</scope>
    <source>
        <strain evidence="1 2">CA046A</strain>
    </source>
</reference>
<name>A0A7Y4JW67_9BACT</name>
<dbReference type="EMBL" id="JABFJW010000221">
    <property type="protein sequence ID" value="NOK12289.1"/>
    <property type="molecule type" value="Genomic_DNA"/>
</dbReference>
<sequence>MAIRQVTVPWIRGYDFGVGADLASGSPMGMAVAGAATPVENAQGGAVDIQVQRIHSTEELEHALGIDAEASYGCASFGAGIGGRFSFAKNSKIQVSSLFMSITVQLELEFHSIDDPALSPGAAEVIGRPDVFTTRYGNMFVRGIGRGGLFVGVLRVDTTSSKESTDIAAELGGSYGLFSADLDGKFKDVMTKYHNEIFVQMYHEGGPINLNITNPGDPLELLNNANLFLQSFSATPEKFARPYFVTLAPISIARGPQPPNTAQLEHAQDVLVYCAKRRSALLDQLNLLDFITDNPARFNVSKDPSPSALTEAAQNFQADLDIIAECASLAINDPANATMPAEFATIKHTTFPKGALPNPMPEAKSSAATVPMPDFHTCTTWAACCQLAESKGLKLIRKYQGDTIEAFRVIDFYPPKDAPVTPGVLVTIVCPPIKSIGSPSEKAVGTLVAKHLIARTKNG</sequence>
<comment type="caution">
    <text evidence="1">The sequence shown here is derived from an EMBL/GenBank/DDBJ whole genome shotgun (WGS) entry which is preliminary data.</text>
</comment>
<proteinExistence type="predicted"/>
<dbReference type="AlphaFoldDB" id="A0A7Y4JW67"/>
<evidence type="ECO:0000313" key="1">
    <source>
        <dbReference type="EMBL" id="NOK12289.1"/>
    </source>
</evidence>
<protein>
    <recommendedName>
        <fullName evidence="3">PASTA domain-containing protein</fullName>
    </recommendedName>
</protein>
<dbReference type="RefSeq" id="WP_171418735.1">
    <property type="nucleotide sequence ID" value="NZ_JABFJW010000221.1"/>
</dbReference>
<organism evidence="1 2">
    <name type="scientific">Corallococcus exercitus</name>
    <dbReference type="NCBI Taxonomy" id="2316736"/>
    <lineage>
        <taxon>Bacteria</taxon>
        <taxon>Pseudomonadati</taxon>
        <taxon>Myxococcota</taxon>
        <taxon>Myxococcia</taxon>
        <taxon>Myxococcales</taxon>
        <taxon>Cystobacterineae</taxon>
        <taxon>Myxococcaceae</taxon>
        <taxon>Corallococcus</taxon>
    </lineage>
</organism>